<keyword evidence="2" id="KW-0812">Transmembrane</keyword>
<protein>
    <recommendedName>
        <fullName evidence="4">Bacterial Ig-like domain-containing protein</fullName>
    </recommendedName>
</protein>
<dbReference type="InterPro" id="IPR011081">
    <property type="entry name" value="Big_4"/>
</dbReference>
<dbReference type="Proteomes" id="UP000619536">
    <property type="component" value="Unassembled WGS sequence"/>
</dbReference>
<keyword evidence="3" id="KW-0732">Signal</keyword>
<feature type="compositionally biased region" description="Polar residues" evidence="1">
    <location>
        <begin position="1101"/>
        <end position="1120"/>
    </location>
</feature>
<sequence length="1178" mass="128272">MQQHTGKAVAALVATATLFAGGSAAMAQETDAANEHPRAIATQPASESTSTPLEALRQTLDNTQTNQLQPLASGFRSNDSGTAPYDSVKPNDSDIAKLNEARQAAQQLIDTQSTDNSVITAAQQKLNDAFQAVRFIHHYTGITGTNGARIFDNNGNLIQAHGAGFVKAKTSTLAKEDQTLDANGDGYVWIWMGEDKTDRLIAHGVRIYYSDDLMNWVDKGRGFQTYLGDKDLTDKLNGSDPTYQQYYNVANMSQDPDYTNIYGKDFKAFANDSSNGNISSPEEALDRLLWDLKSLKGDGSNPTASSAVFERPKMAYNEKTGRWVIWFHADGPTYKDESKATYSKAKAGVAISVGSNPAGPYKYLGSFRMSPGNNTNNPGMARDMNLWVDDKDANNDGVNDAYLVYSSNENRDLTISLLDSTYTKLVVPNAQQKKGTDVAAGDTYNIVATDSRESPAPFKWNGKYHIIYSHTTGWAPNENEYISSTADNFLGPYVSHTTPFIKGEGYQQNPSNSFYTQSSYVIPVDAQAGKFIYWGDRWFNPDNGADISQSRYVMTPLQMSGDEVKIYPHGDWTLDTLDKYEPIKVVSQFPTETGSMSNLMKSLPSTVNILRGSSTTPTTTGVVWDQYYGPDQPAGQVTVYGTLTEPKGARINFTVTVYPKNTVLFIDAGSDAQHESEYYQSIRNNAPNLINKQTADQPYSNGTWGYTSAVGEDKDIMRYATDSRDIYETGWYANKGKSIDYKADLPAGTYTVTAGVHDWWAQWNDRTVHFAINDATGKQLASDDVSAKQSNSTQALTFTLDKPQTIVFSAQRSSVNNLDPILSWINVVRAGDDEAVSVAPTGAIGVKEGENAHLPSTVDVTLANGKSEKRKVTWETVPTGLQPFAPAAVRGVVEGTTLPATANVYVAPANLEYFIDVNGPKSPAFAAIDTISGNTLLNRSGDQNDDGTWGNTSSDYGTEYTNSDNPYLSGLYAGKSGANKPLSYRLTLEPGKHDLAVAMHDWWNHERATTITYTLGDGQPQEFATATATQYNSIATKTITIDGDAPQSVMITLQSEHGSGPVLSWISATKVVDPEPEDPGKDEGKQTDPEPENPSKDEDTQTGPTEQQPGENQQGDTTTTNERDDNQPHNTMKEEEHTADTHNESYALASTGITLIIAAAIAITTVILAAAIALTRRA</sequence>
<keyword evidence="2" id="KW-0472">Membrane</keyword>
<evidence type="ECO:0000256" key="3">
    <source>
        <dbReference type="SAM" id="SignalP"/>
    </source>
</evidence>
<dbReference type="SUPFAM" id="SSF75005">
    <property type="entry name" value="Arabinanase/levansucrase/invertase"/>
    <property type="match status" value="1"/>
</dbReference>
<proteinExistence type="predicted"/>
<feature type="compositionally biased region" description="Basic and acidic residues" evidence="1">
    <location>
        <begin position="1078"/>
        <end position="1099"/>
    </location>
</feature>
<evidence type="ECO:0000259" key="4">
    <source>
        <dbReference type="Pfam" id="PF07532"/>
    </source>
</evidence>
<gene>
    <name evidence="5" type="ORF">GCM10007377_12480</name>
</gene>
<dbReference type="AlphaFoldDB" id="A0A8J3EX81"/>
<feature type="region of interest" description="Disordered" evidence="1">
    <location>
        <begin position="1071"/>
        <end position="1140"/>
    </location>
</feature>
<dbReference type="InterPro" id="IPR023296">
    <property type="entry name" value="Glyco_hydro_beta-prop_sf"/>
</dbReference>
<feature type="chain" id="PRO_5035176842" description="Bacterial Ig-like domain-containing protein" evidence="3">
    <location>
        <begin position="28"/>
        <end position="1178"/>
    </location>
</feature>
<feature type="compositionally biased region" description="Polar residues" evidence="1">
    <location>
        <begin position="949"/>
        <end position="960"/>
    </location>
</feature>
<dbReference type="PANTHER" id="PTHR22925">
    <property type="entry name" value="GLYCOSYL HYDROLASE 43 FAMILY MEMBER"/>
    <property type="match status" value="1"/>
</dbReference>
<reference evidence="5" key="2">
    <citation type="submission" date="2020-09" db="EMBL/GenBank/DDBJ databases">
        <authorList>
            <person name="Sun Q."/>
            <person name="Sedlacek I."/>
        </authorList>
    </citation>
    <scope>NUCLEOTIDE SEQUENCE</scope>
    <source>
        <strain evidence="5">CCM 8606</strain>
    </source>
</reference>
<feature type="region of interest" description="Disordered" evidence="1">
    <location>
        <begin position="63"/>
        <end position="92"/>
    </location>
</feature>
<reference evidence="5" key="1">
    <citation type="journal article" date="2014" name="Int. J. Syst. Evol. Microbiol.">
        <title>Complete genome sequence of Corynebacterium casei LMG S-19264T (=DSM 44701T), isolated from a smear-ripened cheese.</title>
        <authorList>
            <consortium name="US DOE Joint Genome Institute (JGI-PGF)"/>
            <person name="Walter F."/>
            <person name="Albersmeier A."/>
            <person name="Kalinowski J."/>
            <person name="Ruckert C."/>
        </authorList>
    </citation>
    <scope>NUCLEOTIDE SEQUENCE</scope>
    <source>
        <strain evidence="5">CCM 8606</strain>
    </source>
</reference>
<evidence type="ECO:0000256" key="2">
    <source>
        <dbReference type="SAM" id="Phobius"/>
    </source>
</evidence>
<dbReference type="EMBL" id="BMDH01000003">
    <property type="protein sequence ID" value="GGI14750.1"/>
    <property type="molecule type" value="Genomic_DNA"/>
</dbReference>
<name>A0A8J3EX81_9BIFI</name>
<keyword evidence="6" id="KW-1185">Reference proteome</keyword>
<keyword evidence="2" id="KW-1133">Transmembrane helix</keyword>
<dbReference type="Pfam" id="PF07532">
    <property type="entry name" value="Big_4"/>
    <property type="match status" value="1"/>
</dbReference>
<dbReference type="PANTHER" id="PTHR22925:SF3">
    <property type="entry name" value="GLYCOSYL HYDROLASE FAMILY PROTEIN 43"/>
    <property type="match status" value="1"/>
</dbReference>
<dbReference type="RefSeq" id="WP_188355416.1">
    <property type="nucleotide sequence ID" value="NZ_BMDH01000003.1"/>
</dbReference>
<organism evidence="5 6">
    <name type="scientific">Galliscardovia ingluviei</name>
    <dbReference type="NCBI Taxonomy" id="1769422"/>
    <lineage>
        <taxon>Bacteria</taxon>
        <taxon>Bacillati</taxon>
        <taxon>Actinomycetota</taxon>
        <taxon>Actinomycetes</taxon>
        <taxon>Bifidobacteriales</taxon>
        <taxon>Bifidobacteriaceae</taxon>
        <taxon>Galliscardovia</taxon>
    </lineage>
</organism>
<evidence type="ECO:0000256" key="1">
    <source>
        <dbReference type="SAM" id="MobiDB-lite"/>
    </source>
</evidence>
<feature type="transmembrane region" description="Helical" evidence="2">
    <location>
        <begin position="1146"/>
        <end position="1174"/>
    </location>
</feature>
<feature type="signal peptide" evidence="3">
    <location>
        <begin position="1"/>
        <end position="27"/>
    </location>
</feature>
<feature type="compositionally biased region" description="Basic and acidic residues" evidence="1">
    <location>
        <begin position="1121"/>
        <end position="1140"/>
    </location>
</feature>
<feature type="domain" description="Bacterial Ig-like" evidence="4">
    <location>
        <begin position="846"/>
        <end position="878"/>
    </location>
</feature>
<evidence type="ECO:0000313" key="6">
    <source>
        <dbReference type="Proteomes" id="UP000619536"/>
    </source>
</evidence>
<comment type="caution">
    <text evidence="5">The sequence shown here is derived from an EMBL/GenBank/DDBJ whole genome shotgun (WGS) entry which is preliminary data.</text>
</comment>
<feature type="region of interest" description="Disordered" evidence="1">
    <location>
        <begin position="938"/>
        <end position="960"/>
    </location>
</feature>
<evidence type="ECO:0000313" key="5">
    <source>
        <dbReference type="EMBL" id="GGI14750.1"/>
    </source>
</evidence>
<accession>A0A8J3EX81</accession>
<dbReference type="Gene3D" id="2.115.10.20">
    <property type="entry name" value="Glycosyl hydrolase domain, family 43"/>
    <property type="match status" value="1"/>
</dbReference>